<keyword evidence="1" id="KW-0812">Transmembrane</keyword>
<comment type="caution">
    <text evidence="2">The sequence shown here is derived from an EMBL/GenBank/DDBJ whole genome shotgun (WGS) entry which is preliminary data.</text>
</comment>
<evidence type="ECO:0000256" key="1">
    <source>
        <dbReference type="SAM" id="Phobius"/>
    </source>
</evidence>
<keyword evidence="1" id="KW-1133">Transmembrane helix</keyword>
<protein>
    <submittedName>
        <fullName evidence="2">CRISPR-associated protein Csx28</fullName>
    </submittedName>
</protein>
<reference evidence="2" key="1">
    <citation type="submission" date="2022-10" db="EMBL/GenBank/DDBJ databases">
        <title>Sifting through the core-genome to identify putative cross-protective antigens against Riemerella anatipestifer.</title>
        <authorList>
            <person name="Zheng X."/>
            <person name="Zhang W."/>
        </authorList>
    </citation>
    <scope>NUCLEOTIDE SEQUENCE</scope>
    <source>
        <strain evidence="2">ZWRA178</strain>
    </source>
</reference>
<dbReference type="EMBL" id="JAOZYT010000105">
    <property type="protein sequence ID" value="MCW0524811.1"/>
    <property type="molecule type" value="Genomic_DNA"/>
</dbReference>
<sequence>MYWISEVLKIVTPTIAVIVSAIVSTIVLSRKIRQELKGNIERQKYEAILHAHKQMYRLLAYMTDQDNPKNLLKWEVPKGQKDKIHYINRANAQAFLRELPELFYGEGCGLFLSEEVTKKFFEYRSIVHKLLLAEQNSTEAEFRLKNEEAATRMKQLHQMLSQSIRQCLKIEQRDLKAM</sequence>
<name>A0AAP3AQG2_RIEAN</name>
<keyword evidence="1" id="KW-0472">Membrane</keyword>
<dbReference type="Proteomes" id="UP001207440">
    <property type="component" value="Unassembled WGS sequence"/>
</dbReference>
<evidence type="ECO:0000313" key="3">
    <source>
        <dbReference type="Proteomes" id="UP001207440"/>
    </source>
</evidence>
<proteinExistence type="predicted"/>
<dbReference type="NCBIfam" id="NF040556">
    <property type="entry name" value="CAS_Csx28"/>
    <property type="match status" value="1"/>
</dbReference>
<dbReference type="RefSeq" id="WP_064971204.1">
    <property type="nucleotide sequence ID" value="NZ_CP029760.1"/>
</dbReference>
<organism evidence="2 3">
    <name type="scientific">Riemerella anatipestifer</name>
    <name type="common">Moraxella anatipestifer</name>
    <dbReference type="NCBI Taxonomy" id="34085"/>
    <lineage>
        <taxon>Bacteria</taxon>
        <taxon>Pseudomonadati</taxon>
        <taxon>Bacteroidota</taxon>
        <taxon>Flavobacteriia</taxon>
        <taxon>Flavobacteriales</taxon>
        <taxon>Weeksellaceae</taxon>
        <taxon>Riemerella</taxon>
    </lineage>
</organism>
<feature type="transmembrane region" description="Helical" evidence="1">
    <location>
        <begin position="6"/>
        <end position="28"/>
    </location>
</feature>
<gene>
    <name evidence="2" type="primary">csx28</name>
    <name evidence="2" type="ORF">OKE68_10865</name>
</gene>
<evidence type="ECO:0000313" key="2">
    <source>
        <dbReference type="EMBL" id="MCW0524811.1"/>
    </source>
</evidence>
<dbReference type="AlphaFoldDB" id="A0AAP3AQG2"/>
<accession>A0AAP3AQG2</accession>